<gene>
    <name evidence="1" type="ORF">AWU65_14775</name>
</gene>
<dbReference type="EMBL" id="LWMH01000001">
    <property type="protein sequence ID" value="KZS47099.1"/>
    <property type="molecule type" value="Genomic_DNA"/>
</dbReference>
<dbReference type="Proteomes" id="UP000076796">
    <property type="component" value="Unassembled WGS sequence"/>
</dbReference>
<keyword evidence="2" id="KW-1185">Reference proteome</keyword>
<evidence type="ECO:0000313" key="2">
    <source>
        <dbReference type="Proteomes" id="UP000076796"/>
    </source>
</evidence>
<proteinExistence type="predicted"/>
<dbReference type="AlphaFoldDB" id="A0A163KAL9"/>
<name>A0A163KAL9_9BACL</name>
<accession>A0A163KAL9</accession>
<organism evidence="1 2">
    <name type="scientific">Paenibacillus glucanolyticus</name>
    <dbReference type="NCBI Taxonomy" id="59843"/>
    <lineage>
        <taxon>Bacteria</taxon>
        <taxon>Bacillati</taxon>
        <taxon>Bacillota</taxon>
        <taxon>Bacilli</taxon>
        <taxon>Bacillales</taxon>
        <taxon>Paenibacillaceae</taxon>
        <taxon>Paenibacillus</taxon>
    </lineage>
</organism>
<comment type="caution">
    <text evidence="1">The sequence shown here is derived from an EMBL/GenBank/DDBJ whole genome shotgun (WGS) entry which is preliminary data.</text>
</comment>
<reference evidence="1" key="1">
    <citation type="journal article" date="2016" name="Genome Announc.">
        <title>Draft genomes of two strains of Paenibacillus glucanolyticus with capability to degrade lignocellulose.</title>
        <authorList>
            <person name="Mathews S.L."/>
            <person name="Pawlak J."/>
            <person name="Grunden A.M."/>
        </authorList>
    </citation>
    <scope>NUCLEOTIDE SEQUENCE [LARGE SCALE GENOMIC DNA]</scope>
    <source>
        <strain evidence="1">SLM1</strain>
    </source>
</reference>
<dbReference type="STRING" id="59843.A3958_14250"/>
<protein>
    <submittedName>
        <fullName evidence="1">Uncharacterized protein</fullName>
    </submittedName>
</protein>
<sequence length="100" mass="11068">MNAKAELLVSITVSKKKGTRIACASIYRLGMKKHHESFAPDEFDLIVVGEFHHAAGPAVVCKREGIIKRKEYLASTPFVGRTESCMVSRNMVKLSSVMKT</sequence>
<evidence type="ECO:0000313" key="1">
    <source>
        <dbReference type="EMBL" id="KZS47099.1"/>
    </source>
</evidence>